<dbReference type="SMART" id="SM00382">
    <property type="entry name" value="AAA"/>
    <property type="match status" value="1"/>
</dbReference>
<dbReference type="RefSeq" id="WP_207444908.1">
    <property type="nucleotide sequence ID" value="NZ_CP061091.1"/>
</dbReference>
<evidence type="ECO:0000256" key="1">
    <source>
        <dbReference type="ARBA" id="ARBA00004651"/>
    </source>
</evidence>
<dbReference type="GO" id="GO:0005524">
    <property type="term" value="F:ATP binding"/>
    <property type="evidence" value="ECO:0007669"/>
    <property type="project" value="UniProtKB-KW"/>
</dbReference>
<sequence length="952" mass="98368">MNADPRRTRPLPPGQPLALHAGDGAWMVLRGEAQVFATTASGLRWSLGAVGPGGLLLGAGLPEDEEPIEALIATGMAGTELMPLDPAALAGLGADGLALMAEGWAALLASGLGRALGPRPALDVTLRPGSEAPVPEGARAGGMAGGLWAAVEEGEAALFGMVPVPALLPLPPHAWLVAETPVRLRGLDATAAMARPGWLEALRALTAACLEAMPLIRGLAEADEANRLRARAELEEAAEAETRARMAKILGDPPPPEREAAGTTADDGLFQAMSLVARAAGLTLRRPPRLREADMDRLPGTDEIARASGIRLRPVRLEGAWWGREMGPLLGRRGGRVVALLPGPGGYRLLDPLEGGQPVTPAVAAMLEPMAELLVAPLPDGPVTLGRLLGFGLRGAAADQLTIVAALLAGALLGQLVPLATGLAFSLLIPAGLSGALVQLGVALGLVAGVGYAVRLAMEVARQRVEARAAGAMQAAIWDRLLRLPLRLVHRFTVADLALRADALAAVPAAARGFAVMLAGGGAMLLSSAAVMLLRHPAAAGAALGMALLVLLVALFAAWRQARAFADGEALEGMADSLVFQFITGIAKLRLAGAEGRALRRWADRFAAMRARSVRARGVGYLHESWLALWQVLGVAAISAILALLDGAGEDGLPRTSLADMVAFLSAYGLHASAAGALARAVLAAGMQLPSWKFARPLLQLTPEPAAGRTDPGRLSGAIEVTGLRFGYEGGEGDILTGLSLKVAPGEFVAITGRSGSGKTTLLRLLLGLEVPLAGSVFYDGHDLRSLDPSVLRQQVGTVLQHGRVAPGSILDAVRGLSGASEQEVRQALEEAALARDVMAMPMGLHTLLTDASRTLSGGQVQRLLIARALAQRPAILLLDEATSALDTATEAAVTAALARLPATRIVIAHRLSTIRDADRILYLENGRVVESGPYDALVAKGGAFARMVAAG</sequence>
<keyword evidence="6 7" id="KW-0472">Membrane</keyword>
<dbReference type="InterPro" id="IPR039421">
    <property type="entry name" value="Type_1_exporter"/>
</dbReference>
<feature type="transmembrane region" description="Helical" evidence="7">
    <location>
        <begin position="514"/>
        <end position="534"/>
    </location>
</feature>
<comment type="caution">
    <text evidence="10">The sequence shown here is derived from an EMBL/GenBank/DDBJ whole genome shotgun (WGS) entry which is preliminary data.</text>
</comment>
<dbReference type="EMBL" id="JACTNF010000001">
    <property type="protein sequence ID" value="MBO1073305.1"/>
    <property type="molecule type" value="Genomic_DNA"/>
</dbReference>
<feature type="transmembrane region" description="Helical" evidence="7">
    <location>
        <begin position="665"/>
        <end position="686"/>
    </location>
</feature>
<proteinExistence type="predicted"/>
<dbReference type="InterPro" id="IPR036640">
    <property type="entry name" value="ABC1_TM_sf"/>
</dbReference>
<dbReference type="InterPro" id="IPR027417">
    <property type="entry name" value="P-loop_NTPase"/>
</dbReference>
<evidence type="ECO:0000313" key="10">
    <source>
        <dbReference type="EMBL" id="MBO1073305.1"/>
    </source>
</evidence>
<evidence type="ECO:0000313" key="11">
    <source>
        <dbReference type="Proteomes" id="UP001518990"/>
    </source>
</evidence>
<dbReference type="Gene3D" id="1.20.1560.10">
    <property type="entry name" value="ABC transporter type 1, transmembrane domain"/>
    <property type="match status" value="1"/>
</dbReference>
<keyword evidence="4 10" id="KW-0067">ATP-binding</keyword>
<protein>
    <submittedName>
        <fullName evidence="10">ATP-binding cassette domain-containing protein</fullName>
    </submittedName>
</protein>
<feature type="transmembrane region" description="Helical" evidence="7">
    <location>
        <begin position="625"/>
        <end position="645"/>
    </location>
</feature>
<feature type="domain" description="ABC transporter" evidence="8">
    <location>
        <begin position="719"/>
        <end position="951"/>
    </location>
</feature>
<evidence type="ECO:0000259" key="8">
    <source>
        <dbReference type="PROSITE" id="PS50893"/>
    </source>
</evidence>
<keyword evidence="11" id="KW-1185">Reference proteome</keyword>
<keyword evidence="5 7" id="KW-1133">Transmembrane helix</keyword>
<dbReference type="PROSITE" id="PS50893">
    <property type="entry name" value="ABC_TRANSPORTER_2"/>
    <property type="match status" value="1"/>
</dbReference>
<dbReference type="PANTHER" id="PTHR24221:SF654">
    <property type="entry name" value="ATP-BINDING CASSETTE SUB-FAMILY B MEMBER 6"/>
    <property type="match status" value="1"/>
</dbReference>
<comment type="subcellular location">
    <subcellularLocation>
        <location evidence="1">Cell membrane</location>
        <topology evidence="1">Multi-pass membrane protein</topology>
    </subcellularLocation>
</comment>
<evidence type="ECO:0000256" key="5">
    <source>
        <dbReference type="ARBA" id="ARBA00022989"/>
    </source>
</evidence>
<dbReference type="PANTHER" id="PTHR24221">
    <property type="entry name" value="ATP-BINDING CASSETTE SUB-FAMILY B"/>
    <property type="match status" value="1"/>
</dbReference>
<dbReference type="InterPro" id="IPR003439">
    <property type="entry name" value="ABC_transporter-like_ATP-bd"/>
</dbReference>
<evidence type="ECO:0000256" key="2">
    <source>
        <dbReference type="ARBA" id="ARBA00022692"/>
    </source>
</evidence>
<feature type="domain" description="ABC transmembrane type-1" evidence="9">
    <location>
        <begin position="401"/>
        <end position="667"/>
    </location>
</feature>
<reference evidence="10 11" key="1">
    <citation type="submission" date="2020-09" db="EMBL/GenBank/DDBJ databases">
        <title>Roseomonas.</title>
        <authorList>
            <person name="Zhu W."/>
        </authorList>
    </citation>
    <scope>NUCLEOTIDE SEQUENCE [LARGE SCALE GENOMIC DNA]</scope>
    <source>
        <strain evidence="10 11">1311</strain>
    </source>
</reference>
<feature type="transmembrane region" description="Helical" evidence="7">
    <location>
        <begin position="435"/>
        <end position="454"/>
    </location>
</feature>
<dbReference type="Proteomes" id="UP001518990">
    <property type="component" value="Unassembled WGS sequence"/>
</dbReference>
<organism evidence="10 11">
    <name type="scientific">Roseomonas marmotae</name>
    <dbReference type="NCBI Taxonomy" id="2768161"/>
    <lineage>
        <taxon>Bacteria</taxon>
        <taxon>Pseudomonadati</taxon>
        <taxon>Pseudomonadota</taxon>
        <taxon>Alphaproteobacteria</taxon>
        <taxon>Acetobacterales</taxon>
        <taxon>Roseomonadaceae</taxon>
        <taxon>Roseomonas</taxon>
    </lineage>
</organism>
<evidence type="ECO:0000256" key="4">
    <source>
        <dbReference type="ARBA" id="ARBA00022840"/>
    </source>
</evidence>
<dbReference type="PROSITE" id="PS50929">
    <property type="entry name" value="ABC_TM1F"/>
    <property type="match status" value="1"/>
</dbReference>
<dbReference type="InterPro" id="IPR011527">
    <property type="entry name" value="ABC1_TM_dom"/>
</dbReference>
<feature type="transmembrane region" description="Helical" evidence="7">
    <location>
        <begin position="403"/>
        <end position="429"/>
    </location>
</feature>
<accession>A0ABS3K790</accession>
<keyword evidence="3" id="KW-0547">Nucleotide-binding</keyword>
<dbReference type="Gene3D" id="3.40.50.300">
    <property type="entry name" value="P-loop containing nucleotide triphosphate hydrolases"/>
    <property type="match status" value="1"/>
</dbReference>
<name>A0ABS3K790_9PROT</name>
<dbReference type="SUPFAM" id="SSF90123">
    <property type="entry name" value="ABC transporter transmembrane region"/>
    <property type="match status" value="1"/>
</dbReference>
<evidence type="ECO:0000259" key="9">
    <source>
        <dbReference type="PROSITE" id="PS50929"/>
    </source>
</evidence>
<dbReference type="Pfam" id="PF00005">
    <property type="entry name" value="ABC_tran"/>
    <property type="match status" value="1"/>
</dbReference>
<evidence type="ECO:0000256" key="3">
    <source>
        <dbReference type="ARBA" id="ARBA00022741"/>
    </source>
</evidence>
<dbReference type="InterPro" id="IPR003593">
    <property type="entry name" value="AAA+_ATPase"/>
</dbReference>
<keyword evidence="2 7" id="KW-0812">Transmembrane</keyword>
<evidence type="ECO:0000256" key="7">
    <source>
        <dbReference type="SAM" id="Phobius"/>
    </source>
</evidence>
<gene>
    <name evidence="10" type="ORF">IAI60_01635</name>
</gene>
<feature type="transmembrane region" description="Helical" evidence="7">
    <location>
        <begin position="540"/>
        <end position="559"/>
    </location>
</feature>
<dbReference type="SUPFAM" id="SSF52540">
    <property type="entry name" value="P-loop containing nucleoside triphosphate hydrolases"/>
    <property type="match status" value="1"/>
</dbReference>
<evidence type="ECO:0000256" key="6">
    <source>
        <dbReference type="ARBA" id="ARBA00023136"/>
    </source>
</evidence>